<keyword evidence="5 12" id="KW-0997">Cell inner membrane</keyword>
<evidence type="ECO:0000256" key="4">
    <source>
        <dbReference type="ARBA" id="ARBA00022516"/>
    </source>
</evidence>
<keyword evidence="4 12" id="KW-0444">Lipid biosynthesis</keyword>
<dbReference type="GO" id="GO:0009103">
    <property type="term" value="P:lipopolysaccharide biosynthetic process"/>
    <property type="evidence" value="ECO:0007669"/>
    <property type="project" value="UniProtKB-UniRule"/>
</dbReference>
<gene>
    <name evidence="12" type="primary">arnE</name>
    <name evidence="14" type="ORF">AV903_02290</name>
    <name evidence="15" type="ORF">SY86_00660</name>
</gene>
<dbReference type="InterPro" id="IPR000620">
    <property type="entry name" value="EamA_dom"/>
</dbReference>
<keyword evidence="6 12" id="KW-0441">Lipid A biosynthesis</keyword>
<dbReference type="NCBIfam" id="NF011625">
    <property type="entry name" value="PRK15051.1"/>
    <property type="match status" value="1"/>
</dbReference>
<dbReference type="AlphaFoldDB" id="A0A0M2KL83"/>
<feature type="transmembrane region" description="Helical" evidence="12">
    <location>
        <begin position="64"/>
        <end position="84"/>
    </location>
</feature>
<dbReference type="EMBL" id="CP013970">
    <property type="protein sequence ID" value="AXF75203.1"/>
    <property type="molecule type" value="Genomic_DNA"/>
</dbReference>
<feature type="transmembrane region" description="Helical" evidence="12">
    <location>
        <begin position="90"/>
        <end position="109"/>
    </location>
</feature>
<proteinExistence type="inferred from homology"/>
<comment type="function">
    <text evidence="12">Translocates 4-amino-4-deoxy-L-arabinose-phosphoundecaprenol (alpha-L-Ara4N-phosphoundecaprenol) from the cytoplasmic to the periplasmic side of the inner membrane.</text>
</comment>
<evidence type="ECO:0000256" key="8">
    <source>
        <dbReference type="ARBA" id="ARBA00022985"/>
    </source>
</evidence>
<evidence type="ECO:0000256" key="5">
    <source>
        <dbReference type="ARBA" id="ARBA00022519"/>
    </source>
</evidence>
<dbReference type="PANTHER" id="PTHR30561:SF23">
    <property type="entry name" value="4-AMINO-4-DEOXY-L-ARABINOSE-PHOSPHOUNDECAPRENOL FLIPPASE SUBUNIT ARNE-RELATED"/>
    <property type="match status" value="1"/>
</dbReference>
<dbReference type="Proteomes" id="UP000033924">
    <property type="component" value="Unassembled WGS sequence"/>
</dbReference>
<evidence type="ECO:0000259" key="13">
    <source>
        <dbReference type="Pfam" id="PF00892"/>
    </source>
</evidence>
<reference evidence="15 16" key="1">
    <citation type="submission" date="2015-01" db="EMBL/GenBank/DDBJ databases">
        <title>Erwinia tracheiphila.</title>
        <authorList>
            <person name="Shapiro L.R."/>
        </authorList>
    </citation>
    <scope>NUCLEOTIDE SEQUENCE [LARGE SCALE GENOMIC DNA]</scope>
    <source>
        <strain evidence="15 16">BuffGH</strain>
    </source>
</reference>
<dbReference type="SUPFAM" id="SSF103481">
    <property type="entry name" value="Multidrug resistance efflux transporter EmrE"/>
    <property type="match status" value="1"/>
</dbReference>
<accession>A0A0M2KL83</accession>
<sequence>MNLLLILLSSLLSCSGQLCQKQAAYHALLKGKKHLLCWLSLSVLLLGCAMLVWLRVLQHVPVSVAYPMLSVNFILVVLAARWLWKEPVSLRHWLGIGLIVAGVAVMGMFA</sequence>
<dbReference type="EMBL" id="JXNU01000001">
    <property type="protein sequence ID" value="KKF38077.1"/>
    <property type="molecule type" value="Genomic_DNA"/>
</dbReference>
<comment type="pathway">
    <text evidence="12">Bacterial outer membrane biogenesis; lipopolysaccharide biosynthesis.</text>
</comment>
<dbReference type="GO" id="GO:1901505">
    <property type="term" value="F:carbohydrate derivative transmembrane transporter activity"/>
    <property type="evidence" value="ECO:0007669"/>
    <property type="project" value="InterPro"/>
</dbReference>
<dbReference type="GO" id="GO:0009245">
    <property type="term" value="P:lipid A biosynthetic process"/>
    <property type="evidence" value="ECO:0007669"/>
    <property type="project" value="UniProtKB-UniRule"/>
</dbReference>
<comment type="subcellular location">
    <subcellularLocation>
        <location evidence="12">Cell inner membrane</location>
        <topology evidence="12">Multi-pass membrane protein</topology>
    </subcellularLocation>
    <subcellularLocation>
        <location evidence="1">Cell membrane</location>
        <topology evidence="1">Multi-pass membrane protein</topology>
    </subcellularLocation>
</comment>
<dbReference type="GO" id="GO:0005886">
    <property type="term" value="C:plasma membrane"/>
    <property type="evidence" value="ECO:0007669"/>
    <property type="project" value="UniProtKB-SubCell"/>
</dbReference>
<organism evidence="15 16">
    <name type="scientific">Erwinia tracheiphila</name>
    <dbReference type="NCBI Taxonomy" id="65700"/>
    <lineage>
        <taxon>Bacteria</taxon>
        <taxon>Pseudomonadati</taxon>
        <taxon>Pseudomonadota</taxon>
        <taxon>Gammaproteobacteria</taxon>
        <taxon>Enterobacterales</taxon>
        <taxon>Erwiniaceae</taxon>
        <taxon>Erwinia</taxon>
    </lineage>
</organism>
<comment type="similarity">
    <text evidence="12">Belongs to the ArnE family.</text>
</comment>
<keyword evidence="10 12" id="KW-0443">Lipid metabolism</keyword>
<evidence type="ECO:0000256" key="10">
    <source>
        <dbReference type="ARBA" id="ARBA00023098"/>
    </source>
</evidence>
<keyword evidence="8 12" id="KW-0448">Lipopolysaccharide biosynthesis</keyword>
<dbReference type="HAMAP" id="MF_01869">
    <property type="entry name" value="Flippase_ArnE"/>
    <property type="match status" value="1"/>
</dbReference>
<evidence type="ECO:0000256" key="9">
    <source>
        <dbReference type="ARBA" id="ARBA00022989"/>
    </source>
</evidence>
<dbReference type="InterPro" id="IPR000390">
    <property type="entry name" value="Small_drug/metabolite_transptr"/>
</dbReference>
<evidence type="ECO:0000256" key="1">
    <source>
        <dbReference type="ARBA" id="ARBA00004651"/>
    </source>
</evidence>
<dbReference type="UniPathway" id="UPA00030"/>
<keyword evidence="11 12" id="KW-0472">Membrane</keyword>
<evidence type="ECO:0000313" key="15">
    <source>
        <dbReference type="EMBL" id="KKF38077.1"/>
    </source>
</evidence>
<keyword evidence="9 12" id="KW-1133">Transmembrane helix</keyword>
<evidence type="ECO:0000256" key="3">
    <source>
        <dbReference type="ARBA" id="ARBA00022475"/>
    </source>
</evidence>
<evidence type="ECO:0000256" key="6">
    <source>
        <dbReference type="ARBA" id="ARBA00022556"/>
    </source>
</evidence>
<reference evidence="17" key="2">
    <citation type="submission" date="2016-01" db="EMBL/GenBank/DDBJ databases">
        <authorList>
            <person name="Shapiro L."/>
        </authorList>
    </citation>
    <scope>NUCLEOTIDE SEQUENCE [LARGE SCALE GENOMIC DNA]</scope>
    <source>
        <strain evidence="17">MDcuke</strain>
    </source>
</reference>
<protein>
    <recommendedName>
        <fullName evidence="12">Probable 4-amino-4-deoxy-L-arabinose-phosphoundecaprenol flippase subunit ArnE</fullName>
        <shortName evidence="12">L-Ara4N-phosphoundecaprenol flippase subunit ArnE</shortName>
    </recommendedName>
    <alternativeName>
        <fullName evidence="12">Undecaprenyl phosphate-aminoarabinose flippase subunit ArnE</fullName>
    </alternativeName>
</protein>
<dbReference type="STRING" id="65700.SY86_00660"/>
<evidence type="ECO:0000256" key="11">
    <source>
        <dbReference type="ARBA" id="ARBA00023136"/>
    </source>
</evidence>
<dbReference type="InterPro" id="IPR022883">
    <property type="entry name" value="Flippase_ArnE"/>
</dbReference>
<dbReference type="PANTHER" id="PTHR30561">
    <property type="entry name" value="SMR FAMILY PROTON-DEPENDENT DRUG EFFLUX TRANSPORTER SUGE"/>
    <property type="match status" value="1"/>
</dbReference>
<dbReference type="FunFam" id="1.10.3730.20:FF:000002">
    <property type="entry name" value="Probable 4-amino-4-deoxy-L-arabinose-phosphoundecaprenol flippase subunit ArnE"/>
    <property type="match status" value="1"/>
</dbReference>
<evidence type="ECO:0000256" key="2">
    <source>
        <dbReference type="ARBA" id="ARBA00022448"/>
    </source>
</evidence>
<keyword evidence="16" id="KW-1185">Reference proteome</keyword>
<evidence type="ECO:0000313" key="17">
    <source>
        <dbReference type="Proteomes" id="UP000264980"/>
    </source>
</evidence>
<dbReference type="Gene3D" id="1.10.3730.20">
    <property type="match status" value="1"/>
</dbReference>
<dbReference type="Proteomes" id="UP000264980">
    <property type="component" value="Chromosome"/>
</dbReference>
<evidence type="ECO:0000313" key="16">
    <source>
        <dbReference type="Proteomes" id="UP000033924"/>
    </source>
</evidence>
<evidence type="ECO:0000313" key="14">
    <source>
        <dbReference type="EMBL" id="AXF75203.1"/>
    </source>
</evidence>
<keyword evidence="7 12" id="KW-0812">Transmembrane</keyword>
<name>A0A0M2KL83_9GAMM</name>
<dbReference type="PATRIC" id="fig|65700.7.peg.172"/>
<feature type="domain" description="EamA" evidence="13">
    <location>
        <begin position="31"/>
        <end position="106"/>
    </location>
</feature>
<evidence type="ECO:0000256" key="7">
    <source>
        <dbReference type="ARBA" id="ARBA00022692"/>
    </source>
</evidence>
<dbReference type="RefSeq" id="WP_016191885.1">
    <property type="nucleotide sequence ID" value="NZ_CP013970.1"/>
</dbReference>
<dbReference type="Pfam" id="PF00892">
    <property type="entry name" value="EamA"/>
    <property type="match status" value="1"/>
</dbReference>
<feature type="transmembrane region" description="Helical" evidence="12">
    <location>
        <begin position="35"/>
        <end position="57"/>
    </location>
</feature>
<reference evidence="14" key="3">
    <citation type="submission" date="2016-01" db="EMBL/GenBank/DDBJ databases">
        <authorList>
            <person name="Oliw E.H."/>
        </authorList>
    </citation>
    <scope>NUCLEOTIDE SEQUENCE [LARGE SCALE GENOMIC DNA]</scope>
    <source>
        <strain evidence="14">MDcuke</strain>
    </source>
</reference>
<comment type="subunit">
    <text evidence="12">Heterodimer of ArnE and ArnF.</text>
</comment>
<evidence type="ECO:0000256" key="12">
    <source>
        <dbReference type="HAMAP-Rule" id="MF_01869"/>
    </source>
</evidence>
<keyword evidence="2 12" id="KW-0813">Transport</keyword>
<dbReference type="InterPro" id="IPR037185">
    <property type="entry name" value="EmrE-like"/>
</dbReference>
<keyword evidence="3 12" id="KW-1003">Cell membrane</keyword>